<evidence type="ECO:0000259" key="2">
    <source>
        <dbReference type="Pfam" id="PF13843"/>
    </source>
</evidence>
<dbReference type="GO" id="GO:0043565">
    <property type="term" value="F:sequence-specific DNA binding"/>
    <property type="evidence" value="ECO:0007669"/>
    <property type="project" value="TreeGrafter"/>
</dbReference>
<evidence type="ECO:0000313" key="4">
    <source>
        <dbReference type="Proteomes" id="UP000801492"/>
    </source>
</evidence>
<feature type="domain" description="PiggyBac transposable element-derived protein" evidence="2">
    <location>
        <begin position="121"/>
        <end position="252"/>
    </location>
</feature>
<dbReference type="InterPro" id="IPR052638">
    <property type="entry name" value="PiggyBac_TE-derived"/>
</dbReference>
<evidence type="ECO:0000256" key="1">
    <source>
        <dbReference type="SAM" id="MobiDB-lite"/>
    </source>
</evidence>
<keyword evidence="4" id="KW-1185">Reference proteome</keyword>
<sequence length="324" mass="37363">MVVAFNRKREQTSKLSFEQEPDEDQIGIDIVIIPPDVDELSGEQCDDDVGLNDAPSVDDVVGTLEIHAITKEPNKSTNVACENQSLWKKQEPSYSKFGNSRTEYETVSEDIKKHGNHMHTEFFQEEFRKFGVFNTNLAIDEMTICYFGRNNLEQFIKGKPIRFGYKLWALCGQSGYCYNLNEMKELTLGSRMVFSILECVSSPKGHVIFFNNLGNKPFHGTGTIRKNRLQKCPLKDLGILKKLKRDSLDYRCVNVATNYDAISSLATVQRKEKEEDSRITMEGVDRHDWLVGKYQTNIRRKKWYWPIFVRLLDMVAVCKFLDAL</sequence>
<dbReference type="AlphaFoldDB" id="A0A8K0C5J1"/>
<dbReference type="InterPro" id="IPR029526">
    <property type="entry name" value="PGBD"/>
</dbReference>
<accession>A0A8K0C5J1</accession>
<dbReference type="PANTHER" id="PTHR47055">
    <property type="entry name" value="DDE_TNP_1_7 DOMAIN-CONTAINING PROTEIN"/>
    <property type="match status" value="1"/>
</dbReference>
<protein>
    <recommendedName>
        <fullName evidence="2">PiggyBac transposable element-derived protein domain-containing protein</fullName>
    </recommendedName>
</protein>
<dbReference type="Pfam" id="PF13843">
    <property type="entry name" value="DDE_Tnp_1_7"/>
    <property type="match status" value="1"/>
</dbReference>
<dbReference type="PANTHER" id="PTHR47055:SF3">
    <property type="entry name" value="PHORBOL-ESTER_DAG-TYPE DOMAIN-CONTAINING PROTEIN"/>
    <property type="match status" value="1"/>
</dbReference>
<name>A0A8K0C5J1_IGNLU</name>
<dbReference type="EMBL" id="VTPC01091225">
    <property type="protein sequence ID" value="KAF2879122.1"/>
    <property type="molecule type" value="Genomic_DNA"/>
</dbReference>
<dbReference type="OrthoDB" id="6766487at2759"/>
<reference evidence="3" key="1">
    <citation type="submission" date="2019-08" db="EMBL/GenBank/DDBJ databases">
        <title>The genome of the North American firefly Photinus pyralis.</title>
        <authorList>
            <consortium name="Photinus pyralis genome working group"/>
            <person name="Fallon T.R."/>
            <person name="Sander Lower S.E."/>
            <person name="Weng J.-K."/>
        </authorList>
    </citation>
    <scope>NUCLEOTIDE SEQUENCE</scope>
    <source>
        <strain evidence="3">TRF0915ILg1</strain>
        <tissue evidence="3">Whole body</tissue>
    </source>
</reference>
<comment type="caution">
    <text evidence="3">The sequence shown here is derived from an EMBL/GenBank/DDBJ whole genome shotgun (WGS) entry which is preliminary data.</text>
</comment>
<gene>
    <name evidence="3" type="ORF">ILUMI_27052</name>
</gene>
<proteinExistence type="predicted"/>
<dbReference type="Proteomes" id="UP000801492">
    <property type="component" value="Unassembled WGS sequence"/>
</dbReference>
<organism evidence="3 4">
    <name type="scientific">Ignelater luminosus</name>
    <name type="common">Cucubano</name>
    <name type="synonym">Pyrophorus luminosus</name>
    <dbReference type="NCBI Taxonomy" id="2038154"/>
    <lineage>
        <taxon>Eukaryota</taxon>
        <taxon>Metazoa</taxon>
        <taxon>Ecdysozoa</taxon>
        <taxon>Arthropoda</taxon>
        <taxon>Hexapoda</taxon>
        <taxon>Insecta</taxon>
        <taxon>Pterygota</taxon>
        <taxon>Neoptera</taxon>
        <taxon>Endopterygota</taxon>
        <taxon>Coleoptera</taxon>
        <taxon>Polyphaga</taxon>
        <taxon>Elateriformia</taxon>
        <taxon>Elateroidea</taxon>
        <taxon>Elateridae</taxon>
        <taxon>Agrypninae</taxon>
        <taxon>Pyrophorini</taxon>
        <taxon>Ignelater</taxon>
    </lineage>
</organism>
<evidence type="ECO:0000313" key="3">
    <source>
        <dbReference type="EMBL" id="KAF2879122.1"/>
    </source>
</evidence>
<feature type="region of interest" description="Disordered" evidence="1">
    <location>
        <begin position="1"/>
        <end position="21"/>
    </location>
</feature>